<keyword evidence="10" id="KW-0282">Flagellum</keyword>
<evidence type="ECO:0000256" key="8">
    <source>
        <dbReference type="ARBA" id="ARBA00025431"/>
    </source>
</evidence>
<dbReference type="Gene3D" id="1.10.4000.10">
    <property type="entry name" value="Flagellar transcriptional activator FlhD"/>
    <property type="match status" value="1"/>
</dbReference>
<dbReference type="InterPro" id="IPR023559">
    <property type="entry name" value="Flagellar_FlhD"/>
</dbReference>
<comment type="similarity">
    <text evidence="9">Belongs to the FlhD family.</text>
</comment>
<evidence type="ECO:0000256" key="6">
    <source>
        <dbReference type="ARBA" id="ARBA00023159"/>
    </source>
</evidence>
<evidence type="ECO:0000256" key="7">
    <source>
        <dbReference type="ARBA" id="ARBA00023163"/>
    </source>
</evidence>
<keyword evidence="1 9" id="KW-0963">Cytoplasm</keyword>
<keyword evidence="5 9" id="KW-1015">Disulfide bond</keyword>
<reference evidence="11" key="1">
    <citation type="journal article" date="2019" name="Int. J. Syst. Evol. Microbiol.">
        <title>The Global Catalogue of Microorganisms (GCM) 10K type strain sequencing project: providing services to taxonomists for standard genome sequencing and annotation.</title>
        <authorList>
            <consortium name="The Broad Institute Genomics Platform"/>
            <consortium name="The Broad Institute Genome Sequencing Center for Infectious Disease"/>
            <person name="Wu L."/>
            <person name="Ma J."/>
        </authorList>
    </citation>
    <scope>NUCLEOTIDE SEQUENCE [LARGE SCALE GENOMIC DNA]</scope>
    <source>
        <strain evidence="11">NBRC 105857</strain>
    </source>
</reference>
<evidence type="ECO:0000256" key="9">
    <source>
        <dbReference type="HAMAP-Rule" id="MF_00725"/>
    </source>
</evidence>
<dbReference type="Proteomes" id="UP001156664">
    <property type="component" value="Unassembled WGS sequence"/>
</dbReference>
<feature type="disulfide bond" description="Interchain" evidence="9">
    <location>
        <position position="65"/>
    </location>
</feature>
<organism evidence="10 11">
    <name type="scientific">Limnobacter litoralis</name>
    <dbReference type="NCBI Taxonomy" id="481366"/>
    <lineage>
        <taxon>Bacteria</taxon>
        <taxon>Pseudomonadati</taxon>
        <taxon>Pseudomonadota</taxon>
        <taxon>Betaproteobacteria</taxon>
        <taxon>Burkholderiales</taxon>
        <taxon>Burkholderiaceae</taxon>
        <taxon>Limnobacter</taxon>
    </lineage>
</organism>
<evidence type="ECO:0000256" key="5">
    <source>
        <dbReference type="ARBA" id="ARBA00023157"/>
    </source>
</evidence>
<keyword evidence="6 9" id="KW-0010">Activator</keyword>
<comment type="caution">
    <text evidence="10">The sequence shown here is derived from an EMBL/GenBank/DDBJ whole genome shotgun (WGS) entry which is preliminary data.</text>
</comment>
<keyword evidence="10" id="KW-0966">Cell projection</keyword>
<keyword evidence="4 9" id="KW-0238">DNA-binding</keyword>
<comment type="domain">
    <text evidence="9">The C-terminal region contains a putative helix-turn-helix (HTH) motif, suggesting that this region may bind DNA.</text>
</comment>
<dbReference type="Pfam" id="PF05247">
    <property type="entry name" value="FlhD"/>
    <property type="match status" value="1"/>
</dbReference>
<gene>
    <name evidence="10" type="primary">flhD_1</name>
    <name evidence="9" type="synonym">flhD</name>
    <name evidence="10" type="ORF">GCM10007875_09380</name>
</gene>
<dbReference type="RefSeq" id="WP_284280291.1">
    <property type="nucleotide sequence ID" value="NZ_BSOJ01000009.1"/>
</dbReference>
<dbReference type="SUPFAM" id="SSF63592">
    <property type="entry name" value="Flagellar transcriptional activator FlhD"/>
    <property type="match status" value="1"/>
</dbReference>
<comment type="function">
    <text evidence="8 9">Functions in complex with FlhC as a master transcriptional regulator that regulates transcription of several flagellar and non-flagellar operons by binding to their promoter region. Activates expression of class 2 flagellar genes, including fliA, which is a flagellum-specific sigma factor that turns on the class 3 genes. Also regulates genes whose products function in a variety of physiological pathways.</text>
</comment>
<comment type="subunit">
    <text evidence="9">Homodimer; disulfide-linked. Forms a heterohexamer composed of two FlhC and four FlhD subunits. Each FlhC binds a FlhD dimer, forming a heterotrimer, and a hexamer assembles by dimerization of two heterotrimers.</text>
</comment>
<keyword evidence="7 9" id="KW-0804">Transcription</keyword>
<evidence type="ECO:0000256" key="4">
    <source>
        <dbReference type="ARBA" id="ARBA00023125"/>
    </source>
</evidence>
<dbReference type="EMBL" id="BSOJ01000009">
    <property type="protein sequence ID" value="GLR25850.1"/>
    <property type="molecule type" value="Genomic_DNA"/>
</dbReference>
<evidence type="ECO:0000313" key="11">
    <source>
        <dbReference type="Proteomes" id="UP001156664"/>
    </source>
</evidence>
<keyword evidence="3 9" id="KW-0805">Transcription regulation</keyword>
<evidence type="ECO:0000313" key="10">
    <source>
        <dbReference type="EMBL" id="GLR25850.1"/>
    </source>
</evidence>
<accession>A0ABQ5YMN0</accession>
<protein>
    <recommendedName>
        <fullName evidence="9">Flagellar transcriptional regulator FlhD</fullName>
    </recommendedName>
</protein>
<dbReference type="InterPro" id="IPR036194">
    <property type="entry name" value="FlhD_sf"/>
</dbReference>
<evidence type="ECO:0000256" key="1">
    <source>
        <dbReference type="ARBA" id="ARBA00022490"/>
    </source>
</evidence>
<name>A0ABQ5YMN0_9BURK</name>
<evidence type="ECO:0000256" key="3">
    <source>
        <dbReference type="ARBA" id="ARBA00023015"/>
    </source>
</evidence>
<dbReference type="HAMAP" id="MF_00725">
    <property type="entry name" value="FlhD"/>
    <property type="match status" value="1"/>
</dbReference>
<keyword evidence="10" id="KW-0969">Cilium</keyword>
<comment type="subcellular location">
    <subcellularLocation>
        <location evidence="9">Cytoplasm</location>
    </subcellularLocation>
</comment>
<proteinExistence type="inferred from homology"/>
<sequence length="105" mass="11650">MKSTQLLEQIRETNLSYILLAQQLIREDKAEALVRLGIDENTAELLDQLTTSQVLRIAGSNVLMCNMRFEGDKLWGLLSNHSKDRSITGIHAAILMAGNLNEVAA</sequence>
<keyword evidence="2 9" id="KW-1005">Bacterial flagellum biogenesis</keyword>
<evidence type="ECO:0000256" key="2">
    <source>
        <dbReference type="ARBA" id="ARBA00022795"/>
    </source>
</evidence>
<dbReference type="NCBIfam" id="NF002783">
    <property type="entry name" value="PRK02909.1-1"/>
    <property type="match status" value="1"/>
</dbReference>
<keyword evidence="11" id="KW-1185">Reference proteome</keyword>